<keyword evidence="3" id="KW-1185">Reference proteome</keyword>
<sequence>MTGSAPSPFTPGYGKKPAVFGGHGEELRELQSVFETLDFGENHSVLVSGLRGAGKTSFLTTLQDAARDAGWLVISDDASAGLTGRIMDSAIPALLNGMAPATRARLTKLGVWQFSAEVQYVDRQRTVKPQLRTDLVALSSALAGSGGILITIDEVSSGKVRLRELSSFALQVSHALEDGAPIMIVFAGVKVSLDALLAAEHTTFLRRSREVQFERLSASETQRVFVETAGLGGRSIDKEALRTLVSLSQGYPYLVQLAGDYAWRNDSTAPSITLADATVAHDRAIRAVESRVISRVYGDLSDVDQKFLGAMAEDEDRSKVADIVRRMGVSDAYVQVYKKRLIDSGYVHPAGHGHVQFSLPYLGAYIRRRIAAESSEGGINGGWDGYPAPDLPS</sequence>
<dbReference type="SUPFAM" id="SSF52540">
    <property type="entry name" value="P-loop containing nucleoside triphosphate hydrolases"/>
    <property type="match status" value="1"/>
</dbReference>
<dbReference type="PANTHER" id="PTHR34301">
    <property type="entry name" value="DNA-BINDING PROTEIN-RELATED"/>
    <property type="match status" value="1"/>
</dbReference>
<dbReference type="STRING" id="33888.A6122_2862"/>
<evidence type="ECO:0000313" key="2">
    <source>
        <dbReference type="EMBL" id="AND17970.1"/>
    </source>
</evidence>
<dbReference type="OrthoDB" id="2020141at2"/>
<dbReference type="Gene3D" id="3.40.50.300">
    <property type="entry name" value="P-loop containing nucleotide triphosphate hydrolases"/>
    <property type="match status" value="1"/>
</dbReference>
<reference evidence="2 3" key="1">
    <citation type="submission" date="2016-05" db="EMBL/GenBank/DDBJ databases">
        <title>Complete genome sequence of Rathayibacter tritici NCPPB 1953.</title>
        <authorList>
            <person name="Park J."/>
            <person name="Lee H.-H."/>
            <person name="Lee S.-W."/>
            <person name="Seo Y.-S."/>
        </authorList>
    </citation>
    <scope>NUCLEOTIDE SEQUENCE [LARGE SCALE GENOMIC DNA]</scope>
    <source>
        <strain evidence="2 3">NCPPB 1953</strain>
    </source>
</reference>
<evidence type="ECO:0000313" key="3">
    <source>
        <dbReference type="Proteomes" id="UP000077071"/>
    </source>
</evidence>
<dbReference type="Proteomes" id="UP000077071">
    <property type="component" value="Chromosome"/>
</dbReference>
<dbReference type="AlphaFoldDB" id="A0A160KVH9"/>
<organism evidence="2 3">
    <name type="scientific">Rathayibacter tritici</name>
    <dbReference type="NCBI Taxonomy" id="33888"/>
    <lineage>
        <taxon>Bacteria</taxon>
        <taxon>Bacillati</taxon>
        <taxon>Actinomycetota</taxon>
        <taxon>Actinomycetes</taxon>
        <taxon>Micrococcales</taxon>
        <taxon>Microbacteriaceae</taxon>
        <taxon>Rathayibacter</taxon>
    </lineage>
</organism>
<dbReference type="EMBL" id="CP015515">
    <property type="protein sequence ID" value="AND17970.1"/>
    <property type="molecule type" value="Genomic_DNA"/>
</dbReference>
<evidence type="ECO:0000259" key="1">
    <source>
        <dbReference type="Pfam" id="PF13191"/>
    </source>
</evidence>
<dbReference type="PANTHER" id="PTHR34301:SF8">
    <property type="entry name" value="ATPASE DOMAIN-CONTAINING PROTEIN"/>
    <property type="match status" value="1"/>
</dbReference>
<protein>
    <submittedName>
        <fullName evidence="2">ATPase</fullName>
    </submittedName>
</protein>
<dbReference type="KEGG" id="rtn:A6122_2862"/>
<feature type="domain" description="Orc1-like AAA ATPase" evidence="1">
    <location>
        <begin position="22"/>
        <end position="164"/>
    </location>
</feature>
<dbReference type="RefSeq" id="WP_068256585.1">
    <property type="nucleotide sequence ID" value="NZ_CP015515.1"/>
</dbReference>
<gene>
    <name evidence="2" type="ORF">A6122_2862</name>
</gene>
<accession>A0A160KVH9</accession>
<dbReference type="PATRIC" id="fig|33888.3.peg.3218"/>
<dbReference type="InterPro" id="IPR041664">
    <property type="entry name" value="AAA_16"/>
</dbReference>
<name>A0A160KVH9_9MICO</name>
<proteinExistence type="predicted"/>
<dbReference type="InterPro" id="IPR027417">
    <property type="entry name" value="P-loop_NTPase"/>
</dbReference>
<dbReference type="Pfam" id="PF13191">
    <property type="entry name" value="AAA_16"/>
    <property type="match status" value="1"/>
</dbReference>